<keyword evidence="1" id="KW-0812">Transmembrane</keyword>
<dbReference type="HOGENOM" id="CLU_2874081_0_0_1"/>
<dbReference type="Proteomes" id="UP000054279">
    <property type="component" value="Unassembled WGS sequence"/>
</dbReference>
<protein>
    <submittedName>
        <fullName evidence="2">Uncharacterized protein</fullName>
    </submittedName>
</protein>
<reference evidence="2 3" key="1">
    <citation type="submission" date="2014-06" db="EMBL/GenBank/DDBJ databases">
        <title>Evolutionary Origins and Diversification of the Mycorrhizal Mutualists.</title>
        <authorList>
            <consortium name="DOE Joint Genome Institute"/>
            <consortium name="Mycorrhizal Genomics Consortium"/>
            <person name="Kohler A."/>
            <person name="Kuo A."/>
            <person name="Nagy L.G."/>
            <person name="Floudas D."/>
            <person name="Copeland A."/>
            <person name="Barry K.W."/>
            <person name="Cichocki N."/>
            <person name="Veneault-Fourrey C."/>
            <person name="LaButti K."/>
            <person name="Lindquist E.A."/>
            <person name="Lipzen A."/>
            <person name="Lundell T."/>
            <person name="Morin E."/>
            <person name="Murat C."/>
            <person name="Riley R."/>
            <person name="Ohm R."/>
            <person name="Sun H."/>
            <person name="Tunlid A."/>
            <person name="Henrissat B."/>
            <person name="Grigoriev I.V."/>
            <person name="Hibbett D.S."/>
            <person name="Martin F."/>
        </authorList>
    </citation>
    <scope>NUCLEOTIDE SEQUENCE [LARGE SCALE GENOMIC DNA]</scope>
    <source>
        <strain evidence="2 3">SS14</strain>
    </source>
</reference>
<feature type="transmembrane region" description="Helical" evidence="1">
    <location>
        <begin position="46"/>
        <end position="63"/>
    </location>
</feature>
<dbReference type="AlphaFoldDB" id="A0A0C9UNM6"/>
<name>A0A0C9UNM6_SPHS4</name>
<evidence type="ECO:0000313" key="3">
    <source>
        <dbReference type="Proteomes" id="UP000054279"/>
    </source>
</evidence>
<dbReference type="EMBL" id="KN837347">
    <property type="protein sequence ID" value="KIJ27091.1"/>
    <property type="molecule type" value="Genomic_DNA"/>
</dbReference>
<organism evidence="2 3">
    <name type="scientific">Sphaerobolus stellatus (strain SS14)</name>
    <dbReference type="NCBI Taxonomy" id="990650"/>
    <lineage>
        <taxon>Eukaryota</taxon>
        <taxon>Fungi</taxon>
        <taxon>Dikarya</taxon>
        <taxon>Basidiomycota</taxon>
        <taxon>Agaricomycotina</taxon>
        <taxon>Agaricomycetes</taxon>
        <taxon>Phallomycetidae</taxon>
        <taxon>Geastrales</taxon>
        <taxon>Sphaerobolaceae</taxon>
        <taxon>Sphaerobolus</taxon>
    </lineage>
</organism>
<sequence>VENTLQVPLHWQKAVEHMMHQTCDSLPLPFPFANAEPLNIFKLKEVGIMVCCILPVSFFLLSAT</sequence>
<keyword evidence="1" id="KW-0472">Membrane</keyword>
<feature type="non-terminal residue" evidence="2">
    <location>
        <position position="64"/>
    </location>
</feature>
<evidence type="ECO:0000313" key="2">
    <source>
        <dbReference type="EMBL" id="KIJ27091.1"/>
    </source>
</evidence>
<proteinExistence type="predicted"/>
<keyword evidence="3" id="KW-1185">Reference proteome</keyword>
<keyword evidence="1" id="KW-1133">Transmembrane helix</keyword>
<accession>A0A0C9UNM6</accession>
<evidence type="ECO:0000256" key="1">
    <source>
        <dbReference type="SAM" id="Phobius"/>
    </source>
</evidence>
<gene>
    <name evidence="2" type="ORF">M422DRAFT_37948</name>
</gene>